<evidence type="ECO:0000313" key="3">
    <source>
        <dbReference type="Proteomes" id="UP000468650"/>
    </source>
</evidence>
<dbReference type="RefSeq" id="WP_151667465.1">
    <property type="nucleotide sequence ID" value="NZ_WBVO01000006.1"/>
</dbReference>
<proteinExistence type="predicted"/>
<name>A0A6N6RFM5_9FLAO</name>
<dbReference type="OrthoDB" id="947434at2"/>
<dbReference type="AlphaFoldDB" id="A0A6N6RFM5"/>
<feature type="signal peptide" evidence="1">
    <location>
        <begin position="1"/>
        <end position="19"/>
    </location>
</feature>
<organism evidence="2 3">
    <name type="scientific">Phaeocystidibacter luteus</name>
    <dbReference type="NCBI Taxonomy" id="911197"/>
    <lineage>
        <taxon>Bacteria</taxon>
        <taxon>Pseudomonadati</taxon>
        <taxon>Bacteroidota</taxon>
        <taxon>Flavobacteriia</taxon>
        <taxon>Flavobacteriales</taxon>
        <taxon>Phaeocystidibacteraceae</taxon>
        <taxon>Phaeocystidibacter</taxon>
    </lineage>
</organism>
<reference evidence="2 3" key="1">
    <citation type="submission" date="2019-09" db="EMBL/GenBank/DDBJ databases">
        <title>Genomes of family Cryomorphaceae.</title>
        <authorList>
            <person name="Bowman J.P."/>
        </authorList>
    </citation>
    <scope>NUCLEOTIDE SEQUENCE [LARGE SCALE GENOMIC DNA]</scope>
    <source>
        <strain evidence="2 3">LMG 25704</strain>
    </source>
</reference>
<keyword evidence="1" id="KW-0732">Signal</keyword>
<protein>
    <recommendedName>
        <fullName evidence="4">PorT family protein</fullName>
    </recommendedName>
</protein>
<evidence type="ECO:0000256" key="1">
    <source>
        <dbReference type="SAM" id="SignalP"/>
    </source>
</evidence>
<dbReference type="Proteomes" id="UP000468650">
    <property type="component" value="Unassembled WGS sequence"/>
</dbReference>
<evidence type="ECO:0008006" key="4">
    <source>
        <dbReference type="Google" id="ProtNLM"/>
    </source>
</evidence>
<sequence length="175" mass="19423">MKKISALVALLAISTLGYSQMLTYGPAFGVGASNVRLGNETSDAGISYQLGGFARAKILFLYVQPEVVFQSLRTGSDLNTIHNRIDVPLNLGWKFLMFDINTGPVFHFPIYAEVGDIDVLDTYNSTATSWQAGVGVELGPIHVGVRYQGGMTNILDTDFFESRWRQTYVHLEYQF</sequence>
<comment type="caution">
    <text evidence="2">The sequence shown here is derived from an EMBL/GenBank/DDBJ whole genome shotgun (WGS) entry which is preliminary data.</text>
</comment>
<accession>A0A6N6RFM5</accession>
<dbReference type="EMBL" id="WBVO01000006">
    <property type="protein sequence ID" value="KAB2809965.1"/>
    <property type="molecule type" value="Genomic_DNA"/>
</dbReference>
<gene>
    <name evidence="2" type="ORF">F8C67_08780</name>
</gene>
<evidence type="ECO:0000313" key="2">
    <source>
        <dbReference type="EMBL" id="KAB2809965.1"/>
    </source>
</evidence>
<feature type="chain" id="PRO_5026700996" description="PorT family protein" evidence="1">
    <location>
        <begin position="20"/>
        <end position="175"/>
    </location>
</feature>
<keyword evidence="3" id="KW-1185">Reference proteome</keyword>